<comment type="caution">
    <text evidence="3">The sequence shown here is derived from an EMBL/GenBank/DDBJ whole genome shotgun (WGS) entry which is preliminary data.</text>
</comment>
<dbReference type="Proteomes" id="UP001583177">
    <property type="component" value="Unassembled WGS sequence"/>
</dbReference>
<keyword evidence="1 2" id="KW-0732">Signal</keyword>
<dbReference type="PANTHER" id="PTHR31836:SF28">
    <property type="entry name" value="SRCR DOMAIN-CONTAINING PROTEIN-RELATED"/>
    <property type="match status" value="1"/>
</dbReference>
<gene>
    <name evidence="3" type="ORF">Daus18300_002160</name>
</gene>
<proteinExistence type="predicted"/>
<evidence type="ECO:0000256" key="2">
    <source>
        <dbReference type="SAM" id="SignalP"/>
    </source>
</evidence>
<protein>
    <recommendedName>
        <fullName evidence="5">RlpA-like protein double-psi beta-barrel domain-containing protein</fullName>
    </recommendedName>
</protein>
<feature type="chain" id="PRO_5045208209" description="RlpA-like protein double-psi beta-barrel domain-containing protein" evidence="2">
    <location>
        <begin position="19"/>
        <end position="133"/>
    </location>
</feature>
<dbReference type="Gene3D" id="2.40.40.10">
    <property type="entry name" value="RlpA-like domain"/>
    <property type="match status" value="1"/>
</dbReference>
<evidence type="ECO:0000313" key="4">
    <source>
        <dbReference type="Proteomes" id="UP001583177"/>
    </source>
</evidence>
<evidence type="ECO:0000256" key="1">
    <source>
        <dbReference type="ARBA" id="ARBA00022729"/>
    </source>
</evidence>
<dbReference type="SUPFAM" id="SSF50685">
    <property type="entry name" value="Barwin-like endoglucanases"/>
    <property type="match status" value="1"/>
</dbReference>
<evidence type="ECO:0000313" key="3">
    <source>
        <dbReference type="EMBL" id="KAL1878243.1"/>
    </source>
</evidence>
<dbReference type="EMBL" id="JAWRVE010000012">
    <property type="protein sequence ID" value="KAL1878243.1"/>
    <property type="molecule type" value="Genomic_DNA"/>
</dbReference>
<dbReference type="InterPro" id="IPR036908">
    <property type="entry name" value="RlpA-like_sf"/>
</dbReference>
<evidence type="ECO:0008006" key="5">
    <source>
        <dbReference type="Google" id="ProtNLM"/>
    </source>
</evidence>
<sequence>MFNFATVLTATLAGLATAAPAPQSSRGITSGSLTWYTEGLGQGFTACGTLSSLTDHIAALSAEDYGVYANPNESPVCGKQIRVHGPNGNSVLATVADRCAGCATGDVDVTPVVFAELGYAQEVGRVAVSWNFE</sequence>
<reference evidence="3 4" key="1">
    <citation type="journal article" date="2024" name="IMA Fungus">
        <title>IMA Genome - F19 : A genome assembly and annotation guide to empower mycologists, including annotated draft genome sequences of Ceratocystis pirilliformis, Diaporthe australafricana, Fusarium ophioides, Paecilomyces lecythidis, and Sporothrix stenoceras.</title>
        <authorList>
            <person name="Aylward J."/>
            <person name="Wilson A.M."/>
            <person name="Visagie C.M."/>
            <person name="Spraker J."/>
            <person name="Barnes I."/>
            <person name="Buitendag C."/>
            <person name="Ceriani C."/>
            <person name="Del Mar Angel L."/>
            <person name="du Plessis D."/>
            <person name="Fuchs T."/>
            <person name="Gasser K."/>
            <person name="Kramer D."/>
            <person name="Li W."/>
            <person name="Munsamy K."/>
            <person name="Piso A."/>
            <person name="Price J.L."/>
            <person name="Sonnekus B."/>
            <person name="Thomas C."/>
            <person name="van der Nest A."/>
            <person name="van Dijk A."/>
            <person name="van Heerden A."/>
            <person name="van Vuuren N."/>
            <person name="Yilmaz N."/>
            <person name="Duong T.A."/>
            <person name="van der Merwe N.A."/>
            <person name="Wingfield M.J."/>
            <person name="Wingfield B.D."/>
        </authorList>
    </citation>
    <scope>NUCLEOTIDE SEQUENCE [LARGE SCALE GENOMIC DNA]</scope>
    <source>
        <strain evidence="3 4">CMW 18300</strain>
    </source>
</reference>
<dbReference type="PANTHER" id="PTHR31836">
    <property type="match status" value="1"/>
</dbReference>
<name>A0ABR3XQG9_9PEZI</name>
<dbReference type="CDD" id="cd22191">
    <property type="entry name" value="DPBB_RlpA_EXP_N-like"/>
    <property type="match status" value="1"/>
</dbReference>
<accession>A0ABR3XQG9</accession>
<keyword evidence="4" id="KW-1185">Reference proteome</keyword>
<dbReference type="InterPro" id="IPR051477">
    <property type="entry name" value="Expansin_CellWall"/>
</dbReference>
<organism evidence="3 4">
    <name type="scientific">Diaporthe australafricana</name>
    <dbReference type="NCBI Taxonomy" id="127596"/>
    <lineage>
        <taxon>Eukaryota</taxon>
        <taxon>Fungi</taxon>
        <taxon>Dikarya</taxon>
        <taxon>Ascomycota</taxon>
        <taxon>Pezizomycotina</taxon>
        <taxon>Sordariomycetes</taxon>
        <taxon>Sordariomycetidae</taxon>
        <taxon>Diaporthales</taxon>
        <taxon>Diaporthaceae</taxon>
        <taxon>Diaporthe</taxon>
    </lineage>
</organism>
<feature type="signal peptide" evidence="2">
    <location>
        <begin position="1"/>
        <end position="18"/>
    </location>
</feature>